<dbReference type="InterPro" id="IPR011356">
    <property type="entry name" value="Leucine_aapep/pepB"/>
</dbReference>
<organism evidence="10 11">
    <name type="scientific">Paenibacillus mendelii</name>
    <dbReference type="NCBI Taxonomy" id="206163"/>
    <lineage>
        <taxon>Bacteria</taxon>
        <taxon>Bacillati</taxon>
        <taxon>Bacillota</taxon>
        <taxon>Bacilli</taxon>
        <taxon>Bacillales</taxon>
        <taxon>Paenibacillaceae</taxon>
        <taxon>Paenibacillus</taxon>
    </lineage>
</organism>
<dbReference type="PRINTS" id="PR00481">
    <property type="entry name" value="LAMNOPPTDASE"/>
</dbReference>
<evidence type="ECO:0000256" key="8">
    <source>
        <dbReference type="ARBA" id="ARBA00050061"/>
    </source>
</evidence>
<accession>A0ABV6J8C1</accession>
<dbReference type="PANTHER" id="PTHR11963">
    <property type="entry name" value="LEUCINE AMINOPEPTIDASE-RELATED"/>
    <property type="match status" value="1"/>
</dbReference>
<evidence type="ECO:0000256" key="1">
    <source>
        <dbReference type="ARBA" id="ARBA00009528"/>
    </source>
</evidence>
<dbReference type="SUPFAM" id="SSF53187">
    <property type="entry name" value="Zn-dependent exopeptidases"/>
    <property type="match status" value="1"/>
</dbReference>
<evidence type="ECO:0000256" key="7">
    <source>
        <dbReference type="ARBA" id="ARBA00050021"/>
    </source>
</evidence>
<dbReference type="EMBL" id="JBHLVF010000017">
    <property type="protein sequence ID" value="MFC0392127.1"/>
    <property type="molecule type" value="Genomic_DNA"/>
</dbReference>
<dbReference type="InterPro" id="IPR008283">
    <property type="entry name" value="Peptidase_M17_N"/>
</dbReference>
<evidence type="ECO:0000256" key="3">
    <source>
        <dbReference type="ARBA" id="ARBA00022670"/>
    </source>
</evidence>
<feature type="domain" description="Cytosol aminopeptidase" evidence="9">
    <location>
        <begin position="338"/>
        <end position="345"/>
    </location>
</feature>
<evidence type="ECO:0000256" key="5">
    <source>
        <dbReference type="ARBA" id="ARBA00033172"/>
    </source>
</evidence>
<evidence type="ECO:0000313" key="11">
    <source>
        <dbReference type="Proteomes" id="UP001589818"/>
    </source>
</evidence>
<keyword evidence="2" id="KW-0031">Aminopeptidase</keyword>
<dbReference type="Gene3D" id="3.40.220.10">
    <property type="entry name" value="Leucine Aminopeptidase, subunit E, domain 1"/>
    <property type="match status" value="1"/>
</dbReference>
<dbReference type="Pfam" id="PF02789">
    <property type="entry name" value="Peptidase_M17_N"/>
    <property type="match status" value="1"/>
</dbReference>
<sequence>MKIEAGWLAEAQVIIVPLFKESLDNAGSYPGPALELLNRYEIRPSMVEKNAVTWLFGERGKPDTLLLGLGEAQAYHPERIREAAGTAGRAVRKEGRSTANVSFAALQPYGGYAGGTSLAGLAAAWTEGWLLGSYEYDAYKSKSVPRIETDVYLNEEVGGDPLASAIQLGRIRAEGTLLARELANEPPSVLYPASLASRVKERFSGTAVEVKVYEGEELERLQMAGLLAVGRGSKHAPAFLELRYQTDDSLPLIALVGKGITFDTGGISLKRDNNISDMRMDMAGGAAVIGALDMIARSGMKANVAVLIPAAENAIGKDALLPGEILRYANGVSVQVGNTDAEGRLVLADALIHAKRIGAHEVIDMATLTYSVVGALGSRIAGIWGDEALARTLCEIGSSVGEKLWIMPLAEEYVTYLDSDCADSSNISRVGEAGAIVAALFLRKFVDPSMRWAHIDMAGLKESSSARGYIVPGATGFGARLLAGLVAERMNHGDFGV</sequence>
<reference evidence="10 11" key="1">
    <citation type="submission" date="2024-09" db="EMBL/GenBank/DDBJ databases">
        <authorList>
            <person name="Sun Q."/>
            <person name="Mori K."/>
        </authorList>
    </citation>
    <scope>NUCLEOTIDE SEQUENCE [LARGE SCALE GENOMIC DNA]</scope>
    <source>
        <strain evidence="10 11">CCM 4839</strain>
    </source>
</reference>
<dbReference type="CDD" id="cd00433">
    <property type="entry name" value="Peptidase_M17"/>
    <property type="match status" value="1"/>
</dbReference>
<name>A0ABV6J8C1_9BACL</name>
<evidence type="ECO:0000313" key="10">
    <source>
        <dbReference type="EMBL" id="MFC0392127.1"/>
    </source>
</evidence>
<comment type="caution">
    <text evidence="10">The sequence shown here is derived from an EMBL/GenBank/DDBJ whole genome shotgun (WGS) entry which is preliminary data.</text>
</comment>
<proteinExistence type="inferred from homology"/>
<evidence type="ECO:0000259" key="9">
    <source>
        <dbReference type="PROSITE" id="PS00631"/>
    </source>
</evidence>
<dbReference type="PANTHER" id="PTHR11963:SF20">
    <property type="entry name" value="PEPTIDASE B"/>
    <property type="match status" value="1"/>
</dbReference>
<dbReference type="Gene3D" id="3.40.630.10">
    <property type="entry name" value="Zn peptidases"/>
    <property type="match status" value="1"/>
</dbReference>
<dbReference type="RefSeq" id="WP_256555189.1">
    <property type="nucleotide sequence ID" value="NZ_JANHOF010000003.1"/>
</dbReference>
<gene>
    <name evidence="10" type="ORF">ACFFJ8_12220</name>
</gene>
<dbReference type="Pfam" id="PF00883">
    <property type="entry name" value="Peptidase_M17"/>
    <property type="match status" value="1"/>
</dbReference>
<dbReference type="InterPro" id="IPR000819">
    <property type="entry name" value="Peptidase_M17_C"/>
</dbReference>
<comment type="function">
    <text evidence="6">Presumably involved in the processing and regular turnover of intracellular proteins. Catalyzes the removal of unsubstituted N-terminal amino acids from various peptides.</text>
</comment>
<evidence type="ECO:0000256" key="6">
    <source>
        <dbReference type="ARBA" id="ARBA00049972"/>
    </source>
</evidence>
<evidence type="ECO:0000256" key="4">
    <source>
        <dbReference type="ARBA" id="ARBA00022801"/>
    </source>
</evidence>
<keyword evidence="11" id="KW-1185">Reference proteome</keyword>
<dbReference type="SUPFAM" id="SSF52949">
    <property type="entry name" value="Macro domain-like"/>
    <property type="match status" value="1"/>
</dbReference>
<evidence type="ECO:0000256" key="2">
    <source>
        <dbReference type="ARBA" id="ARBA00022438"/>
    </source>
</evidence>
<keyword evidence="3" id="KW-0645">Protease</keyword>
<dbReference type="InterPro" id="IPR043472">
    <property type="entry name" value="Macro_dom-like"/>
</dbReference>
<keyword evidence="4" id="KW-0378">Hydrolase</keyword>
<protein>
    <recommendedName>
        <fullName evidence="7">Probable cytosol aminopeptidase</fullName>
    </recommendedName>
    <alternativeName>
        <fullName evidence="8">Leucine aminopeptidase</fullName>
    </alternativeName>
    <alternativeName>
        <fullName evidence="5">Leucyl aminopeptidase</fullName>
    </alternativeName>
</protein>
<dbReference type="Proteomes" id="UP001589818">
    <property type="component" value="Unassembled WGS sequence"/>
</dbReference>
<comment type="similarity">
    <text evidence="1">Belongs to the peptidase M17 family.</text>
</comment>
<dbReference type="PROSITE" id="PS00631">
    <property type="entry name" value="CYTOSOL_AP"/>
    <property type="match status" value="1"/>
</dbReference>